<dbReference type="Pfam" id="PF02361">
    <property type="entry name" value="CbiQ"/>
    <property type="match status" value="1"/>
</dbReference>
<evidence type="ECO:0000313" key="7">
    <source>
        <dbReference type="Proteomes" id="UP000182811"/>
    </source>
</evidence>
<dbReference type="CDD" id="cd16914">
    <property type="entry name" value="EcfT"/>
    <property type="match status" value="1"/>
</dbReference>
<evidence type="ECO:0000256" key="5">
    <source>
        <dbReference type="SAM" id="Phobius"/>
    </source>
</evidence>
<proteinExistence type="predicted"/>
<feature type="transmembrane region" description="Helical" evidence="5">
    <location>
        <begin position="244"/>
        <end position="263"/>
    </location>
</feature>
<keyword evidence="3 5" id="KW-1133">Transmembrane helix</keyword>
<evidence type="ECO:0000256" key="4">
    <source>
        <dbReference type="ARBA" id="ARBA00023136"/>
    </source>
</evidence>
<dbReference type="PANTHER" id="PTHR33514:SF13">
    <property type="entry name" value="PROTEIN ABCI12, CHLOROPLASTIC"/>
    <property type="match status" value="1"/>
</dbReference>
<feature type="transmembrane region" description="Helical" evidence="5">
    <location>
        <begin position="108"/>
        <end position="129"/>
    </location>
</feature>
<feature type="transmembrane region" description="Helical" evidence="5">
    <location>
        <begin position="42"/>
        <end position="59"/>
    </location>
</feature>
<dbReference type="OrthoDB" id="166227at2"/>
<comment type="subcellular location">
    <subcellularLocation>
        <location evidence="1">Membrane</location>
        <topology evidence="1">Multi-pass membrane protein</topology>
    </subcellularLocation>
</comment>
<keyword evidence="2 5" id="KW-0812">Transmembrane</keyword>
<comment type="caution">
    <text evidence="6">The sequence shown here is derived from an EMBL/GenBank/DDBJ whole genome shotgun (WGS) entry which is preliminary data.</text>
</comment>
<evidence type="ECO:0000256" key="2">
    <source>
        <dbReference type="ARBA" id="ARBA00022692"/>
    </source>
</evidence>
<sequence>MKKTLLGYIPEESPVYQLHPLTRVMFLLIVSIYPMLVAAPEWNLALTVLILGLLVYAKVRMNTIKNYIPIMGSMGFIILISYTIFGGYEPSYIPIGHLGSLTLYFQPIRWAIVTYMRLIPMIFVVIFFFSTSRERDLIVALRTLRVPFAMTYLVGMGLRSVGMVMEDFQIVREAEKARGFDTRGKSLFYKLRKFIMYIVPLFGLALRRSEEFSNALTARAYTFRGLLNQQKRADYVLSHYHLSFVDYIFIFTLILALITLVILRYHYGLMGVESTVINKLVLQ</sequence>
<evidence type="ECO:0000256" key="3">
    <source>
        <dbReference type="ARBA" id="ARBA00022989"/>
    </source>
</evidence>
<dbReference type="InterPro" id="IPR003339">
    <property type="entry name" value="ABC/ECF_trnsptr_transmembrane"/>
</dbReference>
<dbReference type="Proteomes" id="UP000182811">
    <property type="component" value="Unassembled WGS sequence"/>
</dbReference>
<evidence type="ECO:0000256" key="1">
    <source>
        <dbReference type="ARBA" id="ARBA00004141"/>
    </source>
</evidence>
<evidence type="ECO:0000313" key="6">
    <source>
        <dbReference type="EMBL" id="OIQ58637.1"/>
    </source>
</evidence>
<organism evidence="6 7">
    <name type="scientific">Neomoorella thermoacetica</name>
    <name type="common">Clostridium thermoaceticum</name>
    <dbReference type="NCBI Taxonomy" id="1525"/>
    <lineage>
        <taxon>Bacteria</taxon>
        <taxon>Bacillati</taxon>
        <taxon>Bacillota</taxon>
        <taxon>Clostridia</taxon>
        <taxon>Neomoorellales</taxon>
        <taxon>Neomoorellaceae</taxon>
        <taxon>Neomoorella</taxon>
    </lineage>
</organism>
<protein>
    <submittedName>
        <fullName evidence="6">Energy-coupling factor transporter transmembrane protein EcfT</fullName>
    </submittedName>
</protein>
<reference evidence="6 7" key="1">
    <citation type="submission" date="2016-08" db="EMBL/GenBank/DDBJ databases">
        <title>Genome-based comparison of Moorella thermoacetic strains.</title>
        <authorList>
            <person name="Poehlein A."/>
            <person name="Bengelsdorf F.R."/>
            <person name="Esser C."/>
            <person name="Duerre P."/>
            <person name="Daniel R."/>
        </authorList>
    </citation>
    <scope>NUCLEOTIDE SEQUENCE [LARGE SCALE GENOMIC DNA]</scope>
    <source>
        <strain evidence="6 7">DSM 21394</strain>
    </source>
</reference>
<name>A0A1J5P3X7_NEOTH</name>
<dbReference type="PANTHER" id="PTHR33514">
    <property type="entry name" value="PROTEIN ABCI12, CHLOROPLASTIC"/>
    <property type="match status" value="1"/>
</dbReference>
<dbReference type="EMBL" id="MDDC01000013">
    <property type="protein sequence ID" value="OIQ58637.1"/>
    <property type="molecule type" value="Genomic_DNA"/>
</dbReference>
<dbReference type="AlphaFoldDB" id="A0A1J5P3X7"/>
<dbReference type="GO" id="GO:0005886">
    <property type="term" value="C:plasma membrane"/>
    <property type="evidence" value="ECO:0007669"/>
    <property type="project" value="TreeGrafter"/>
</dbReference>
<accession>A0A1J5P3X7</accession>
<gene>
    <name evidence="6" type="primary">ecfT_3</name>
    <name evidence="6" type="ORF">MOTE_18250</name>
</gene>
<keyword evidence="4 5" id="KW-0472">Membrane</keyword>
<feature type="transmembrane region" description="Helical" evidence="5">
    <location>
        <begin position="66"/>
        <end position="88"/>
    </location>
</feature>